<feature type="signal peptide" evidence="1">
    <location>
        <begin position="1"/>
        <end position="33"/>
    </location>
</feature>
<dbReference type="OrthoDB" id="5786382at2"/>
<keyword evidence="1" id="KW-0732">Signal</keyword>
<dbReference type="KEGG" id="hhk:HH1059_00490"/>
<dbReference type="AlphaFoldDB" id="A0A0X8X845"/>
<evidence type="ECO:0000313" key="2">
    <source>
        <dbReference type="EMBL" id="BAU56718.1"/>
    </source>
</evidence>
<reference evidence="2" key="1">
    <citation type="submission" date="2016-02" db="EMBL/GenBank/DDBJ databases">
        <title>Halorhodospira halochloris DSM-1059 complete genome, version 2.</title>
        <authorList>
            <person name="Tsukatani Y."/>
        </authorList>
    </citation>
    <scope>NUCLEOTIDE SEQUENCE</scope>
    <source>
        <strain evidence="2">DSM 1059</strain>
    </source>
</reference>
<dbReference type="RefSeq" id="WP_096406937.1">
    <property type="nucleotide sequence ID" value="NZ_AP017372.2"/>
</dbReference>
<protein>
    <submittedName>
        <fullName evidence="2">Glutamate synthase [NADPH</fullName>
    </submittedName>
</protein>
<evidence type="ECO:0000313" key="3">
    <source>
        <dbReference type="Proteomes" id="UP000218890"/>
    </source>
</evidence>
<dbReference type="Proteomes" id="UP000218890">
    <property type="component" value="Chromosome"/>
</dbReference>
<gene>
    <name evidence="2" type="ORF">HH1059_00490</name>
</gene>
<accession>A0A0X8X845</accession>
<keyword evidence="3" id="KW-1185">Reference proteome</keyword>
<evidence type="ECO:0000256" key="1">
    <source>
        <dbReference type="SAM" id="SignalP"/>
    </source>
</evidence>
<proteinExistence type="predicted"/>
<name>A0A0X8X845_HALHR</name>
<dbReference type="EMBL" id="AP017372">
    <property type="protein sequence ID" value="BAU56718.1"/>
    <property type="molecule type" value="Genomic_DNA"/>
</dbReference>
<organism evidence="2 3">
    <name type="scientific">Halorhodospira halochloris</name>
    <name type="common">Ectothiorhodospira halochloris</name>
    <dbReference type="NCBI Taxonomy" id="1052"/>
    <lineage>
        <taxon>Bacteria</taxon>
        <taxon>Pseudomonadati</taxon>
        <taxon>Pseudomonadota</taxon>
        <taxon>Gammaproteobacteria</taxon>
        <taxon>Chromatiales</taxon>
        <taxon>Ectothiorhodospiraceae</taxon>
        <taxon>Halorhodospira</taxon>
    </lineage>
</organism>
<feature type="chain" id="PRO_5007071591" evidence="1">
    <location>
        <begin position="34"/>
        <end position="131"/>
    </location>
</feature>
<sequence>MELHFQPVQKRKVKRLKILVLGAAMTAMPIYSAAEAPSLGQLGFEALLGDPVNSEELGYQRGQADTFQLQGSAISEQGAVLGNQIEYSPSGSNIINSGALHDNHGLTTVIQNSGHHVIIQEATNINVSVRP</sequence>